<comment type="caution">
    <text evidence="5">The sequence shown here is derived from an EMBL/GenBank/DDBJ whole genome shotgun (WGS) entry which is preliminary data.</text>
</comment>
<dbReference type="InterPro" id="IPR002168">
    <property type="entry name" value="Lipase_GDXG_HIS_AS"/>
</dbReference>
<dbReference type="Gene3D" id="3.40.50.1820">
    <property type="entry name" value="alpha/beta hydrolase"/>
    <property type="match status" value="1"/>
</dbReference>
<dbReference type="PANTHER" id="PTHR48081:SF8">
    <property type="entry name" value="ALPHA_BETA HYDROLASE FOLD-3 DOMAIN-CONTAINING PROTEIN-RELATED"/>
    <property type="match status" value="1"/>
</dbReference>
<dbReference type="PANTHER" id="PTHR48081">
    <property type="entry name" value="AB HYDROLASE SUPERFAMILY PROTEIN C4A8.06C"/>
    <property type="match status" value="1"/>
</dbReference>
<keyword evidence="2 5" id="KW-0378">Hydrolase</keyword>
<organism evidence="5 6">
    <name type="scientific">Celeribacter persicus</name>
    <dbReference type="NCBI Taxonomy" id="1651082"/>
    <lineage>
        <taxon>Bacteria</taxon>
        <taxon>Pseudomonadati</taxon>
        <taxon>Pseudomonadota</taxon>
        <taxon>Alphaproteobacteria</taxon>
        <taxon>Rhodobacterales</taxon>
        <taxon>Roseobacteraceae</taxon>
        <taxon>Celeribacter</taxon>
    </lineage>
</organism>
<dbReference type="AlphaFoldDB" id="A0A2T5HGQ7"/>
<dbReference type="Proteomes" id="UP000244077">
    <property type="component" value="Unassembled WGS sequence"/>
</dbReference>
<dbReference type="OrthoDB" id="9806180at2"/>
<sequence>MSLRMRLVAGALSPIVKAAFSHAQNPVPLREGVDLTAKATLFVPRDTEVTRDVPGLPGMWIRPPGCDASRVILFFHGGGYVAGSPHTHKRLAWRLAKCAGRSVFLPAYRLAPEHPLPAAFEDAKIIWQALISSGFAPGDIVLGGGLALTLLSGLCMRGTPPAGALAGRLSPI</sequence>
<reference evidence="5 6" key="1">
    <citation type="submission" date="2018-04" db="EMBL/GenBank/DDBJ databases">
        <title>Genomic Encyclopedia of Archaeal and Bacterial Type Strains, Phase II (KMG-II): from individual species to whole genera.</title>
        <authorList>
            <person name="Goeker M."/>
        </authorList>
    </citation>
    <scope>NUCLEOTIDE SEQUENCE [LARGE SCALE GENOMIC DNA]</scope>
    <source>
        <strain evidence="5 6">DSM 100434</strain>
    </source>
</reference>
<dbReference type="GO" id="GO:0016787">
    <property type="term" value="F:hydrolase activity"/>
    <property type="evidence" value="ECO:0007669"/>
    <property type="project" value="UniProtKB-KW"/>
</dbReference>
<dbReference type="Pfam" id="PF07859">
    <property type="entry name" value="Abhydrolase_3"/>
    <property type="match status" value="1"/>
</dbReference>
<keyword evidence="6" id="KW-1185">Reference proteome</keyword>
<dbReference type="InterPro" id="IPR029058">
    <property type="entry name" value="AB_hydrolase_fold"/>
</dbReference>
<dbReference type="RefSeq" id="WP_107816979.1">
    <property type="nucleotide sequence ID" value="NZ_QAOH01000009.1"/>
</dbReference>
<evidence type="ECO:0000256" key="1">
    <source>
        <dbReference type="ARBA" id="ARBA00010515"/>
    </source>
</evidence>
<gene>
    <name evidence="5" type="ORF">C8N42_10991</name>
</gene>
<accession>A0A2T5HGQ7</accession>
<proteinExistence type="inferred from homology"/>
<evidence type="ECO:0000256" key="3">
    <source>
        <dbReference type="SAM" id="SignalP"/>
    </source>
</evidence>
<dbReference type="InterPro" id="IPR050300">
    <property type="entry name" value="GDXG_lipolytic_enzyme"/>
</dbReference>
<feature type="signal peptide" evidence="3">
    <location>
        <begin position="1"/>
        <end position="18"/>
    </location>
</feature>
<dbReference type="SUPFAM" id="SSF53474">
    <property type="entry name" value="alpha/beta-Hydrolases"/>
    <property type="match status" value="1"/>
</dbReference>
<dbReference type="PROSITE" id="PS01173">
    <property type="entry name" value="LIPASE_GDXG_HIS"/>
    <property type="match status" value="1"/>
</dbReference>
<dbReference type="EMBL" id="QAOH01000009">
    <property type="protein sequence ID" value="PTQ70762.1"/>
    <property type="molecule type" value="Genomic_DNA"/>
</dbReference>
<evidence type="ECO:0000256" key="2">
    <source>
        <dbReference type="ARBA" id="ARBA00022801"/>
    </source>
</evidence>
<dbReference type="InterPro" id="IPR013094">
    <property type="entry name" value="AB_hydrolase_3"/>
</dbReference>
<feature type="domain" description="Alpha/beta hydrolase fold-3" evidence="4">
    <location>
        <begin position="72"/>
        <end position="144"/>
    </location>
</feature>
<keyword evidence="3" id="KW-0732">Signal</keyword>
<protein>
    <submittedName>
        <fullName evidence="5">Alpha/beta hydrolase family protein</fullName>
    </submittedName>
</protein>
<feature type="chain" id="PRO_5015657000" evidence="3">
    <location>
        <begin position="19"/>
        <end position="172"/>
    </location>
</feature>
<name>A0A2T5HGQ7_9RHOB</name>
<comment type="similarity">
    <text evidence="1">Belongs to the 'GDXG' lipolytic enzyme family.</text>
</comment>
<evidence type="ECO:0000313" key="6">
    <source>
        <dbReference type="Proteomes" id="UP000244077"/>
    </source>
</evidence>
<evidence type="ECO:0000259" key="4">
    <source>
        <dbReference type="Pfam" id="PF07859"/>
    </source>
</evidence>
<evidence type="ECO:0000313" key="5">
    <source>
        <dbReference type="EMBL" id="PTQ70762.1"/>
    </source>
</evidence>